<organism evidence="2 3">
    <name type="scientific">Sphingomonas naasensis</name>
    <dbReference type="NCBI Taxonomy" id="1344951"/>
    <lineage>
        <taxon>Bacteria</taxon>
        <taxon>Pseudomonadati</taxon>
        <taxon>Pseudomonadota</taxon>
        <taxon>Alphaproteobacteria</taxon>
        <taxon>Sphingomonadales</taxon>
        <taxon>Sphingomonadaceae</taxon>
        <taxon>Sphingomonas</taxon>
    </lineage>
</organism>
<proteinExistence type="predicted"/>
<keyword evidence="3" id="KW-1185">Reference proteome</keyword>
<evidence type="ECO:0000256" key="1">
    <source>
        <dbReference type="SAM" id="MobiDB-lite"/>
    </source>
</evidence>
<evidence type="ECO:0000313" key="3">
    <source>
        <dbReference type="Proteomes" id="UP000309848"/>
    </source>
</evidence>
<accession>A0A4S1WJT2</accession>
<comment type="caution">
    <text evidence="2">The sequence shown here is derived from an EMBL/GenBank/DDBJ whole genome shotgun (WGS) entry which is preliminary data.</text>
</comment>
<reference evidence="2 3" key="1">
    <citation type="submission" date="2019-04" db="EMBL/GenBank/DDBJ databases">
        <title>Sphingomonas psychrotolerans sp. nov., isolated from soil in the Tianshan Mountains, Xinjiang, China.</title>
        <authorList>
            <person name="Luo Y."/>
            <person name="Sheng H."/>
        </authorList>
    </citation>
    <scope>NUCLEOTIDE SEQUENCE [LARGE SCALE GENOMIC DNA]</scope>
    <source>
        <strain evidence="2 3">KIS18-15</strain>
    </source>
</reference>
<sequence length="91" mass="10169">MCRPICWATRIPGRTTAPPRLSAPIRPRRCPRASATRSAPRWPAPPRRLWSRARRARTNGSTPRLPEAGAARRATFAPAVHFLAIKMFTGE</sequence>
<dbReference type="AlphaFoldDB" id="A0A4S1WJT2"/>
<feature type="compositionally biased region" description="Low complexity" evidence="1">
    <location>
        <begin position="32"/>
        <end position="41"/>
    </location>
</feature>
<gene>
    <name evidence="2" type="ORF">E5A74_09915</name>
</gene>
<feature type="region of interest" description="Disordered" evidence="1">
    <location>
        <begin position="16"/>
        <end position="45"/>
    </location>
</feature>
<protein>
    <submittedName>
        <fullName evidence="2">Uncharacterized protein</fullName>
    </submittedName>
</protein>
<name>A0A4S1WJT2_9SPHN</name>
<dbReference type="Proteomes" id="UP000309848">
    <property type="component" value="Unassembled WGS sequence"/>
</dbReference>
<dbReference type="EMBL" id="SRXU01000003">
    <property type="protein sequence ID" value="TGX43458.1"/>
    <property type="molecule type" value="Genomic_DNA"/>
</dbReference>
<evidence type="ECO:0000313" key="2">
    <source>
        <dbReference type="EMBL" id="TGX43458.1"/>
    </source>
</evidence>